<dbReference type="EMBL" id="WJNG01000007">
    <property type="protein sequence ID" value="MRH43204.1"/>
    <property type="molecule type" value="Genomic_DNA"/>
</dbReference>
<proteinExistence type="predicted"/>
<organism evidence="1 2">
    <name type="scientific">Aquibacillus halophilus</name>
    <dbReference type="NCBI Taxonomy" id="930132"/>
    <lineage>
        <taxon>Bacteria</taxon>
        <taxon>Bacillati</taxon>
        <taxon>Bacillota</taxon>
        <taxon>Bacilli</taxon>
        <taxon>Bacillales</taxon>
        <taxon>Bacillaceae</taxon>
        <taxon>Aquibacillus</taxon>
    </lineage>
</organism>
<protein>
    <submittedName>
        <fullName evidence="1">Uncharacterized protein</fullName>
    </submittedName>
</protein>
<gene>
    <name evidence="1" type="ORF">GH741_10985</name>
</gene>
<reference evidence="1" key="1">
    <citation type="submission" date="2019-11" db="EMBL/GenBank/DDBJ databases">
        <authorList>
            <person name="Li J."/>
        </authorList>
    </citation>
    <scope>NUCLEOTIDE SEQUENCE</scope>
    <source>
        <strain evidence="1">B6B</strain>
    </source>
</reference>
<comment type="caution">
    <text evidence="1">The sequence shown here is derived from an EMBL/GenBank/DDBJ whole genome shotgun (WGS) entry which is preliminary data.</text>
</comment>
<keyword evidence="2" id="KW-1185">Reference proteome</keyword>
<sequence length="353" mass="41117">MYSNQSYEQLIHQLKQQINDLNKYVDYLNQYINNKNIYEYQIQGIKIEKVKGTFQLGQLIEKELIDRDGIHRFSVGEVKITEIEDTGTVGLGVTEKGTKEKKEIITPEEATGEVKTIYENIKLLLSVENVPMFFQTLSMEEEILKKVWSIIQKKWDSSNEFMSFYETVLKLLEDITNFEETESILEHETYIILADSIEEQIKSIRVIHYLIELFLPGYFEKYKEQNTIADPVKLEFNSSSPNEQTSTQQIIDAIKSTFDLNELPESYKKLSNQPSILNYVFYSIVKPTVVSNDANKYSTTIQESLSNLPMNLSLEIEKNQLSSEQQGFLFSTLIAYLNNYQKYILLEYLLLQV</sequence>
<dbReference type="OrthoDB" id="2851454at2"/>
<dbReference type="AlphaFoldDB" id="A0A6A8DCD4"/>
<dbReference type="Proteomes" id="UP000799092">
    <property type="component" value="Unassembled WGS sequence"/>
</dbReference>
<name>A0A6A8DCD4_9BACI</name>
<evidence type="ECO:0000313" key="1">
    <source>
        <dbReference type="EMBL" id="MRH43204.1"/>
    </source>
</evidence>
<dbReference type="RefSeq" id="WP_153736819.1">
    <property type="nucleotide sequence ID" value="NZ_WJNG01000007.1"/>
</dbReference>
<evidence type="ECO:0000313" key="2">
    <source>
        <dbReference type="Proteomes" id="UP000799092"/>
    </source>
</evidence>
<accession>A0A6A8DCD4</accession>